<accession>A0ABT9ZPX4</accession>
<keyword evidence="2" id="KW-0813">Transport</keyword>
<evidence type="ECO:0000256" key="1">
    <source>
        <dbReference type="ARBA" id="ARBA00005417"/>
    </source>
</evidence>
<dbReference type="PROSITE" id="PS50893">
    <property type="entry name" value="ABC_TRANSPORTER_2"/>
    <property type="match status" value="1"/>
</dbReference>
<keyword evidence="4 6" id="KW-0067">ATP-binding</keyword>
<evidence type="ECO:0000256" key="4">
    <source>
        <dbReference type="ARBA" id="ARBA00022840"/>
    </source>
</evidence>
<dbReference type="CDD" id="cd03230">
    <property type="entry name" value="ABC_DR_subfamily_A"/>
    <property type="match status" value="1"/>
</dbReference>
<evidence type="ECO:0000259" key="5">
    <source>
        <dbReference type="PROSITE" id="PS50893"/>
    </source>
</evidence>
<protein>
    <submittedName>
        <fullName evidence="6">ABC-2 type transport system ATP-binding protein</fullName>
    </submittedName>
</protein>
<evidence type="ECO:0000313" key="7">
    <source>
        <dbReference type="Proteomes" id="UP001230005"/>
    </source>
</evidence>
<keyword evidence="3" id="KW-0547">Nucleotide-binding</keyword>
<organism evidence="6 7">
    <name type="scientific">Evansella vedderi</name>
    <dbReference type="NCBI Taxonomy" id="38282"/>
    <lineage>
        <taxon>Bacteria</taxon>
        <taxon>Bacillati</taxon>
        <taxon>Bacillota</taxon>
        <taxon>Bacilli</taxon>
        <taxon>Bacillales</taxon>
        <taxon>Bacillaceae</taxon>
        <taxon>Evansella</taxon>
    </lineage>
</organism>
<name>A0ABT9ZPX4_9BACI</name>
<dbReference type="EMBL" id="JAUSUG010000002">
    <property type="protein sequence ID" value="MDQ0253293.1"/>
    <property type="molecule type" value="Genomic_DNA"/>
</dbReference>
<dbReference type="InterPro" id="IPR003439">
    <property type="entry name" value="ABC_transporter-like_ATP-bd"/>
</dbReference>
<feature type="domain" description="ABC transporter" evidence="5">
    <location>
        <begin position="2"/>
        <end position="227"/>
    </location>
</feature>
<dbReference type="PROSITE" id="PS00211">
    <property type="entry name" value="ABC_TRANSPORTER_1"/>
    <property type="match status" value="1"/>
</dbReference>
<evidence type="ECO:0000256" key="2">
    <source>
        <dbReference type="ARBA" id="ARBA00022448"/>
    </source>
</evidence>
<gene>
    <name evidence="6" type="ORF">J2S74_000665</name>
</gene>
<evidence type="ECO:0000313" key="6">
    <source>
        <dbReference type="EMBL" id="MDQ0253293.1"/>
    </source>
</evidence>
<proteinExistence type="inferred from homology"/>
<dbReference type="InterPro" id="IPR003593">
    <property type="entry name" value="AAA+_ATPase"/>
</dbReference>
<dbReference type="InterPro" id="IPR017871">
    <property type="entry name" value="ABC_transporter-like_CS"/>
</dbReference>
<dbReference type="PANTHER" id="PTHR43335">
    <property type="entry name" value="ABC TRANSPORTER, ATP-BINDING PROTEIN"/>
    <property type="match status" value="1"/>
</dbReference>
<dbReference type="InterPro" id="IPR027417">
    <property type="entry name" value="P-loop_NTPase"/>
</dbReference>
<dbReference type="RefSeq" id="WP_307321736.1">
    <property type="nucleotide sequence ID" value="NZ_JAUSUG010000002.1"/>
</dbReference>
<dbReference type="Pfam" id="PF00005">
    <property type="entry name" value="ABC_tran"/>
    <property type="match status" value="1"/>
</dbReference>
<comment type="similarity">
    <text evidence="1">Belongs to the ABC transporter superfamily.</text>
</comment>
<evidence type="ECO:0000256" key="3">
    <source>
        <dbReference type="ARBA" id="ARBA00022741"/>
    </source>
</evidence>
<dbReference type="SUPFAM" id="SSF52540">
    <property type="entry name" value="P-loop containing nucleoside triphosphate hydrolases"/>
    <property type="match status" value="1"/>
</dbReference>
<sequence>MINIQGLSQYYGKKIVLNDVHLGVEEKERCALVGRNGSGKSTLIHSMLGLLPVKKGSILLGGHCTRKTDKWKKEVAYLPEKFHLYPQLTANENLRFFAELQDSKPDDERVEQVLTQVRLEENRSDKIHTFSKGMLQRLGLALMLYYDAKLLILDEPTSGLDPIGRAEILSILQSLKDKTIFLSSHHMDEIQQVCTHVAYLNDGKITKYTVADFTKKMGEELAYAKNKKAI</sequence>
<dbReference type="Gene3D" id="3.40.50.300">
    <property type="entry name" value="P-loop containing nucleotide triphosphate hydrolases"/>
    <property type="match status" value="1"/>
</dbReference>
<keyword evidence="7" id="KW-1185">Reference proteome</keyword>
<dbReference type="SMART" id="SM00382">
    <property type="entry name" value="AAA"/>
    <property type="match status" value="1"/>
</dbReference>
<reference evidence="6 7" key="1">
    <citation type="submission" date="2023-07" db="EMBL/GenBank/DDBJ databases">
        <title>Genomic Encyclopedia of Type Strains, Phase IV (KMG-IV): sequencing the most valuable type-strain genomes for metagenomic binning, comparative biology and taxonomic classification.</title>
        <authorList>
            <person name="Goeker M."/>
        </authorList>
    </citation>
    <scope>NUCLEOTIDE SEQUENCE [LARGE SCALE GENOMIC DNA]</scope>
    <source>
        <strain evidence="6 7">DSM 9768</strain>
    </source>
</reference>
<dbReference type="PANTHER" id="PTHR43335:SF2">
    <property type="entry name" value="ABC TRANSPORTER, ATP-BINDING PROTEIN"/>
    <property type="match status" value="1"/>
</dbReference>
<dbReference type="GO" id="GO:0005524">
    <property type="term" value="F:ATP binding"/>
    <property type="evidence" value="ECO:0007669"/>
    <property type="project" value="UniProtKB-KW"/>
</dbReference>
<dbReference type="Proteomes" id="UP001230005">
    <property type="component" value="Unassembled WGS sequence"/>
</dbReference>
<comment type="caution">
    <text evidence="6">The sequence shown here is derived from an EMBL/GenBank/DDBJ whole genome shotgun (WGS) entry which is preliminary data.</text>
</comment>